<dbReference type="AlphaFoldDB" id="A0AAD6ZGA5"/>
<feature type="non-terminal residue" evidence="1">
    <location>
        <position position="1"/>
    </location>
</feature>
<name>A0AAD6ZGA5_9AGAR</name>
<dbReference type="PANTHER" id="PTHR32268:SF11">
    <property type="entry name" value="HOMOSERINE O-ACETYLTRANSFERASE"/>
    <property type="match status" value="1"/>
</dbReference>
<feature type="non-terminal residue" evidence="1">
    <location>
        <position position="79"/>
    </location>
</feature>
<dbReference type="Gene3D" id="3.40.50.1820">
    <property type="entry name" value="alpha/beta hydrolase"/>
    <property type="match status" value="1"/>
</dbReference>
<dbReference type="EMBL" id="JARIHO010000051">
    <property type="protein sequence ID" value="KAJ7321272.1"/>
    <property type="molecule type" value="Genomic_DNA"/>
</dbReference>
<dbReference type="PANTHER" id="PTHR32268">
    <property type="entry name" value="HOMOSERINE O-ACETYLTRANSFERASE"/>
    <property type="match status" value="1"/>
</dbReference>
<dbReference type="SUPFAM" id="SSF53474">
    <property type="entry name" value="alpha/beta-Hydrolases"/>
    <property type="match status" value="1"/>
</dbReference>
<comment type="caution">
    <text evidence="1">The sequence shown here is derived from an EMBL/GenBank/DDBJ whole genome shotgun (WGS) entry which is preliminary data.</text>
</comment>
<dbReference type="Proteomes" id="UP001218218">
    <property type="component" value="Unassembled WGS sequence"/>
</dbReference>
<reference evidence="1" key="1">
    <citation type="submission" date="2023-03" db="EMBL/GenBank/DDBJ databases">
        <title>Massive genome expansion in bonnet fungi (Mycena s.s.) driven by repeated elements and novel gene families across ecological guilds.</title>
        <authorList>
            <consortium name="Lawrence Berkeley National Laboratory"/>
            <person name="Harder C.B."/>
            <person name="Miyauchi S."/>
            <person name="Viragh M."/>
            <person name="Kuo A."/>
            <person name="Thoen E."/>
            <person name="Andreopoulos B."/>
            <person name="Lu D."/>
            <person name="Skrede I."/>
            <person name="Drula E."/>
            <person name="Henrissat B."/>
            <person name="Morin E."/>
            <person name="Kohler A."/>
            <person name="Barry K."/>
            <person name="LaButti K."/>
            <person name="Morin E."/>
            <person name="Salamov A."/>
            <person name="Lipzen A."/>
            <person name="Mereny Z."/>
            <person name="Hegedus B."/>
            <person name="Baldrian P."/>
            <person name="Stursova M."/>
            <person name="Weitz H."/>
            <person name="Taylor A."/>
            <person name="Grigoriev I.V."/>
            <person name="Nagy L.G."/>
            <person name="Martin F."/>
            <person name="Kauserud H."/>
        </authorList>
    </citation>
    <scope>NUCLEOTIDE SEQUENCE</scope>
    <source>
        <strain evidence="1">CBHHK002</strain>
    </source>
</reference>
<keyword evidence="2" id="KW-1185">Reference proteome</keyword>
<protein>
    <submittedName>
        <fullName evidence="1">Uncharacterized protein</fullName>
    </submittedName>
</protein>
<dbReference type="GO" id="GO:0004414">
    <property type="term" value="F:homoserine O-acetyltransferase activity"/>
    <property type="evidence" value="ECO:0007669"/>
    <property type="project" value="TreeGrafter"/>
</dbReference>
<organism evidence="1 2">
    <name type="scientific">Mycena albidolilacea</name>
    <dbReference type="NCBI Taxonomy" id="1033008"/>
    <lineage>
        <taxon>Eukaryota</taxon>
        <taxon>Fungi</taxon>
        <taxon>Dikarya</taxon>
        <taxon>Basidiomycota</taxon>
        <taxon>Agaricomycotina</taxon>
        <taxon>Agaricomycetes</taxon>
        <taxon>Agaricomycetidae</taxon>
        <taxon>Agaricales</taxon>
        <taxon>Marasmiineae</taxon>
        <taxon>Mycenaceae</taxon>
        <taxon>Mycena</taxon>
    </lineage>
</organism>
<gene>
    <name evidence="1" type="ORF">DFH08DRAFT_668835</name>
</gene>
<dbReference type="InterPro" id="IPR029058">
    <property type="entry name" value="AB_hydrolase_fold"/>
</dbReference>
<dbReference type="GO" id="GO:0009086">
    <property type="term" value="P:methionine biosynthetic process"/>
    <property type="evidence" value="ECO:0007669"/>
    <property type="project" value="TreeGrafter"/>
</dbReference>
<sequence>IAYKTWGTLDAKRDNVLVICHPFTRCADVDKWWSQLMGCGKAFDPSFFILYANVLGSPFGTISPLSINPSTGRQYGPDF</sequence>
<evidence type="ECO:0000313" key="1">
    <source>
        <dbReference type="EMBL" id="KAJ7321272.1"/>
    </source>
</evidence>
<proteinExistence type="predicted"/>
<evidence type="ECO:0000313" key="2">
    <source>
        <dbReference type="Proteomes" id="UP001218218"/>
    </source>
</evidence>
<dbReference type="GO" id="GO:0009092">
    <property type="term" value="P:homoserine metabolic process"/>
    <property type="evidence" value="ECO:0007669"/>
    <property type="project" value="TreeGrafter"/>
</dbReference>
<dbReference type="InterPro" id="IPR008220">
    <property type="entry name" value="HAT_MetX-like"/>
</dbReference>
<accession>A0AAD6ZGA5</accession>